<feature type="active site" evidence="3">
    <location>
        <position position="44"/>
    </location>
</feature>
<sequence length="260" mass="29336">MKMYIVDSFTNKAFKGNPAAVCILESEQTDQWMQHVACEMNLSETAFLLKNGNEYALKWFTPTGEEDLCGHATLATAHILWEEQLCNDHELRFNTRSGLLTAIRNQDWIEMNFPIELEQEVTPPTELIEGLGTAYRYVGKNRMDYIIEVADETTLCNLQPNFTLWKSVPSRGIIVTSKSDRSDVDFVSRCFYPANGADEDPVTGSAHCCLGPYWQAKLHKEDLVALQLSSREGLLKLRIEEGRIIIQGQAVTTLKGELLA</sequence>
<dbReference type="PANTHER" id="PTHR13774">
    <property type="entry name" value="PHENAZINE BIOSYNTHESIS PROTEIN"/>
    <property type="match status" value="1"/>
</dbReference>
<organism evidence="4 5">
    <name type="scientific">Paenibacillus albiflavus</name>
    <dbReference type="NCBI Taxonomy" id="2545760"/>
    <lineage>
        <taxon>Bacteria</taxon>
        <taxon>Bacillati</taxon>
        <taxon>Bacillota</taxon>
        <taxon>Bacilli</taxon>
        <taxon>Bacillales</taxon>
        <taxon>Paenibacillaceae</taxon>
        <taxon>Paenibacillus</taxon>
    </lineage>
</organism>
<reference evidence="4 5" key="1">
    <citation type="submission" date="2019-03" db="EMBL/GenBank/DDBJ databases">
        <authorList>
            <person name="Kim M.K.M."/>
        </authorList>
    </citation>
    <scope>NUCLEOTIDE SEQUENCE [LARGE SCALE GENOMIC DNA]</scope>
    <source>
        <strain evidence="4 5">18JY21-1</strain>
    </source>
</reference>
<dbReference type="Pfam" id="PF02567">
    <property type="entry name" value="PhzC-PhzF"/>
    <property type="match status" value="1"/>
</dbReference>
<dbReference type="GO" id="GO:0016853">
    <property type="term" value="F:isomerase activity"/>
    <property type="evidence" value="ECO:0007669"/>
    <property type="project" value="UniProtKB-KW"/>
</dbReference>
<evidence type="ECO:0000256" key="2">
    <source>
        <dbReference type="ARBA" id="ARBA00023235"/>
    </source>
</evidence>
<dbReference type="InterPro" id="IPR003719">
    <property type="entry name" value="Phenazine_PhzF-like"/>
</dbReference>
<dbReference type="SUPFAM" id="SSF54506">
    <property type="entry name" value="Diaminopimelate epimerase-like"/>
    <property type="match status" value="1"/>
</dbReference>
<dbReference type="PIRSF" id="PIRSF016184">
    <property type="entry name" value="PhzC_PhzF"/>
    <property type="match status" value="1"/>
</dbReference>
<dbReference type="EMBL" id="SKFG01000002">
    <property type="protein sequence ID" value="TCZ80198.1"/>
    <property type="molecule type" value="Genomic_DNA"/>
</dbReference>
<comment type="similarity">
    <text evidence="1">Belongs to the PhzF family.</text>
</comment>
<dbReference type="Gene3D" id="3.10.310.10">
    <property type="entry name" value="Diaminopimelate Epimerase, Chain A, domain 1"/>
    <property type="match status" value="2"/>
</dbReference>
<dbReference type="PANTHER" id="PTHR13774:SF17">
    <property type="entry name" value="PHENAZINE BIOSYNTHESIS-LIKE DOMAIN-CONTAINING PROTEIN"/>
    <property type="match status" value="1"/>
</dbReference>
<dbReference type="Proteomes" id="UP000295418">
    <property type="component" value="Unassembled WGS sequence"/>
</dbReference>
<keyword evidence="2" id="KW-0413">Isomerase</keyword>
<keyword evidence="5" id="KW-1185">Reference proteome</keyword>
<name>A0A4R4EP94_9BACL</name>
<dbReference type="NCBIfam" id="TIGR00654">
    <property type="entry name" value="PhzF_family"/>
    <property type="match status" value="1"/>
</dbReference>
<evidence type="ECO:0000256" key="3">
    <source>
        <dbReference type="PIRSR" id="PIRSR016184-1"/>
    </source>
</evidence>
<evidence type="ECO:0000313" key="5">
    <source>
        <dbReference type="Proteomes" id="UP000295418"/>
    </source>
</evidence>
<dbReference type="GO" id="GO:0005737">
    <property type="term" value="C:cytoplasm"/>
    <property type="evidence" value="ECO:0007669"/>
    <property type="project" value="TreeGrafter"/>
</dbReference>
<dbReference type="RefSeq" id="WP_132416844.1">
    <property type="nucleotide sequence ID" value="NZ_SKFG01000002.1"/>
</dbReference>
<dbReference type="OrthoDB" id="9788221at2"/>
<gene>
    <name evidence="4" type="ORF">E0485_04945</name>
</gene>
<protein>
    <submittedName>
        <fullName evidence="4">PhzF family phenazine biosynthesis protein</fullName>
    </submittedName>
</protein>
<accession>A0A4R4EP94</accession>
<evidence type="ECO:0000256" key="1">
    <source>
        <dbReference type="ARBA" id="ARBA00008270"/>
    </source>
</evidence>
<proteinExistence type="inferred from homology"/>
<dbReference type="AlphaFoldDB" id="A0A4R4EP94"/>
<comment type="caution">
    <text evidence="4">The sequence shown here is derived from an EMBL/GenBank/DDBJ whole genome shotgun (WGS) entry which is preliminary data.</text>
</comment>
<evidence type="ECO:0000313" key="4">
    <source>
        <dbReference type="EMBL" id="TCZ80198.1"/>
    </source>
</evidence>